<dbReference type="Pfam" id="PF08281">
    <property type="entry name" value="Sigma70_r4_2"/>
    <property type="match status" value="1"/>
</dbReference>
<organism evidence="7 8">
    <name type="scientific">Pedobacter westerhofensis</name>
    <dbReference type="NCBI Taxonomy" id="425512"/>
    <lineage>
        <taxon>Bacteria</taxon>
        <taxon>Pseudomonadati</taxon>
        <taxon>Bacteroidota</taxon>
        <taxon>Sphingobacteriia</taxon>
        <taxon>Sphingobacteriales</taxon>
        <taxon>Sphingobacteriaceae</taxon>
        <taxon>Pedobacter</taxon>
    </lineage>
</organism>
<dbReference type="InterPro" id="IPR013249">
    <property type="entry name" value="RNA_pol_sigma70_r4_t2"/>
</dbReference>
<evidence type="ECO:0000256" key="1">
    <source>
        <dbReference type="ARBA" id="ARBA00010641"/>
    </source>
</evidence>
<dbReference type="GO" id="GO:0006352">
    <property type="term" value="P:DNA-templated transcription initiation"/>
    <property type="evidence" value="ECO:0007669"/>
    <property type="project" value="InterPro"/>
</dbReference>
<keyword evidence="4" id="KW-0804">Transcription</keyword>
<feature type="domain" description="RNA polymerase sigma factor 70 region 4 type 2" evidence="6">
    <location>
        <begin position="125"/>
        <end position="176"/>
    </location>
</feature>
<keyword evidence="3" id="KW-0731">Sigma factor</keyword>
<sequence length="206" mass="24380">MADGFKETWREFTEGSHDALNQIYTQHYLGLINYGTKLSGDRQYANDCFVEMLIHLWDKRDRLPQVDNVRSYLMTCLRTLILQKFRSDKLREVKESYAHSLINQEEISYEDYITRIQTDSLVKDKLKRSLEKLTERQRELLQYRFFDSMNYDEIAIRCGISKKTAYNIVYDALTKLKTDLNNENSGENMYLLALIFLTMGSISHII</sequence>
<dbReference type="Proteomes" id="UP000320300">
    <property type="component" value="Unassembled WGS sequence"/>
</dbReference>
<evidence type="ECO:0000256" key="4">
    <source>
        <dbReference type="ARBA" id="ARBA00023163"/>
    </source>
</evidence>
<evidence type="ECO:0000259" key="5">
    <source>
        <dbReference type="Pfam" id="PF04542"/>
    </source>
</evidence>
<evidence type="ECO:0000256" key="2">
    <source>
        <dbReference type="ARBA" id="ARBA00023015"/>
    </source>
</evidence>
<dbReference type="InterPro" id="IPR036388">
    <property type="entry name" value="WH-like_DNA-bd_sf"/>
</dbReference>
<evidence type="ECO:0000256" key="3">
    <source>
        <dbReference type="ARBA" id="ARBA00023082"/>
    </source>
</evidence>
<dbReference type="SUPFAM" id="SSF88659">
    <property type="entry name" value="Sigma3 and sigma4 domains of RNA polymerase sigma factors"/>
    <property type="match status" value="1"/>
</dbReference>
<dbReference type="NCBIfam" id="TIGR02937">
    <property type="entry name" value="sigma70-ECF"/>
    <property type="match status" value="1"/>
</dbReference>
<dbReference type="Gene3D" id="1.10.1740.10">
    <property type="match status" value="1"/>
</dbReference>
<keyword evidence="8" id="KW-1185">Reference proteome</keyword>
<proteinExistence type="inferred from homology"/>
<dbReference type="Pfam" id="PF04542">
    <property type="entry name" value="Sigma70_r2"/>
    <property type="match status" value="1"/>
</dbReference>
<dbReference type="Gene3D" id="1.10.10.10">
    <property type="entry name" value="Winged helix-like DNA-binding domain superfamily/Winged helix DNA-binding domain"/>
    <property type="match status" value="1"/>
</dbReference>
<dbReference type="InterPro" id="IPR013325">
    <property type="entry name" value="RNA_pol_sigma_r2"/>
</dbReference>
<dbReference type="RefSeq" id="WP_142530164.1">
    <property type="nucleotide sequence ID" value="NZ_CBCSJO010000001.1"/>
</dbReference>
<evidence type="ECO:0000313" key="7">
    <source>
        <dbReference type="EMBL" id="SMO94363.1"/>
    </source>
</evidence>
<name>A0A521FDY0_9SPHI</name>
<dbReference type="CDD" id="cd06171">
    <property type="entry name" value="Sigma70_r4"/>
    <property type="match status" value="1"/>
</dbReference>
<dbReference type="AlphaFoldDB" id="A0A521FDY0"/>
<dbReference type="SUPFAM" id="SSF88946">
    <property type="entry name" value="Sigma2 domain of RNA polymerase sigma factors"/>
    <property type="match status" value="1"/>
</dbReference>
<dbReference type="InterPro" id="IPR014284">
    <property type="entry name" value="RNA_pol_sigma-70_dom"/>
</dbReference>
<gene>
    <name evidence="7" type="ORF">SAMN06265348_111199</name>
</gene>
<evidence type="ECO:0000259" key="6">
    <source>
        <dbReference type="Pfam" id="PF08281"/>
    </source>
</evidence>
<feature type="domain" description="RNA polymerase sigma-70 region 2" evidence="5">
    <location>
        <begin position="23"/>
        <end position="89"/>
    </location>
</feature>
<comment type="similarity">
    <text evidence="1">Belongs to the sigma-70 factor family. ECF subfamily.</text>
</comment>
<dbReference type="GO" id="GO:0003677">
    <property type="term" value="F:DNA binding"/>
    <property type="evidence" value="ECO:0007669"/>
    <property type="project" value="InterPro"/>
</dbReference>
<dbReference type="GO" id="GO:0016987">
    <property type="term" value="F:sigma factor activity"/>
    <property type="evidence" value="ECO:0007669"/>
    <property type="project" value="UniProtKB-KW"/>
</dbReference>
<dbReference type="PANTHER" id="PTHR43133">
    <property type="entry name" value="RNA POLYMERASE ECF-TYPE SIGMA FACTO"/>
    <property type="match status" value="1"/>
</dbReference>
<reference evidence="7 8" key="1">
    <citation type="submission" date="2017-05" db="EMBL/GenBank/DDBJ databases">
        <authorList>
            <person name="Varghese N."/>
            <person name="Submissions S."/>
        </authorList>
    </citation>
    <scope>NUCLEOTIDE SEQUENCE [LARGE SCALE GENOMIC DNA]</scope>
    <source>
        <strain evidence="7 8">DSM 19036</strain>
    </source>
</reference>
<dbReference type="PANTHER" id="PTHR43133:SF46">
    <property type="entry name" value="RNA POLYMERASE SIGMA-70 FACTOR ECF SUBFAMILY"/>
    <property type="match status" value="1"/>
</dbReference>
<keyword evidence="2" id="KW-0805">Transcription regulation</keyword>
<accession>A0A521FDY0</accession>
<dbReference type="OrthoDB" id="9150024at2"/>
<dbReference type="EMBL" id="FXTN01000011">
    <property type="protein sequence ID" value="SMO94363.1"/>
    <property type="molecule type" value="Genomic_DNA"/>
</dbReference>
<dbReference type="InterPro" id="IPR013324">
    <property type="entry name" value="RNA_pol_sigma_r3/r4-like"/>
</dbReference>
<dbReference type="InterPro" id="IPR007627">
    <property type="entry name" value="RNA_pol_sigma70_r2"/>
</dbReference>
<dbReference type="InterPro" id="IPR039425">
    <property type="entry name" value="RNA_pol_sigma-70-like"/>
</dbReference>
<evidence type="ECO:0000313" key="8">
    <source>
        <dbReference type="Proteomes" id="UP000320300"/>
    </source>
</evidence>
<protein>
    <submittedName>
        <fullName evidence="7">RNA polymerase sigma factor, sigma-70 family</fullName>
    </submittedName>
</protein>